<feature type="domain" description="Putative regulatory protein FmdB zinc ribbon" evidence="2">
    <location>
        <begin position="1"/>
        <end position="41"/>
    </location>
</feature>
<dbReference type="InterPro" id="IPR013429">
    <property type="entry name" value="Regulatory_FmdB_Zinc_ribbon"/>
</dbReference>
<sequence length="94" mass="10072">MAVYRYRCAACGPFDVSRPIGTAGSAERCASCGGEAPRVFTPPLLTRTPRPLARAYEVQEASAHEPRVVTRPPAAAPRAPARPADPRHAQLPRP</sequence>
<evidence type="ECO:0000259" key="2">
    <source>
        <dbReference type="SMART" id="SM00834"/>
    </source>
</evidence>
<dbReference type="RefSeq" id="WP_089331140.1">
    <property type="nucleotide sequence ID" value="NZ_FZOR01000074.1"/>
</dbReference>
<organism evidence="3 4">
    <name type="scientific">Actinomadura meyerae</name>
    <dbReference type="NCBI Taxonomy" id="240840"/>
    <lineage>
        <taxon>Bacteria</taxon>
        <taxon>Bacillati</taxon>
        <taxon>Actinomycetota</taxon>
        <taxon>Actinomycetes</taxon>
        <taxon>Streptosporangiales</taxon>
        <taxon>Thermomonosporaceae</taxon>
        <taxon>Actinomadura</taxon>
    </lineage>
</organism>
<evidence type="ECO:0000313" key="3">
    <source>
        <dbReference type="EMBL" id="SNT62612.1"/>
    </source>
</evidence>
<proteinExistence type="predicted"/>
<protein>
    <submittedName>
        <fullName evidence="3">Putative regulatory protein, FmdB family</fullName>
    </submittedName>
</protein>
<dbReference type="EMBL" id="FZOR01000074">
    <property type="protein sequence ID" value="SNT62612.1"/>
    <property type="molecule type" value="Genomic_DNA"/>
</dbReference>
<evidence type="ECO:0000256" key="1">
    <source>
        <dbReference type="SAM" id="MobiDB-lite"/>
    </source>
</evidence>
<dbReference type="OrthoDB" id="9792898at2"/>
<accession>A0A239P6N7</accession>
<name>A0A239P6N7_9ACTN</name>
<dbReference type="Pfam" id="PF09723">
    <property type="entry name" value="Zn_ribbon_8"/>
    <property type="match status" value="1"/>
</dbReference>
<keyword evidence="4" id="KW-1185">Reference proteome</keyword>
<reference evidence="3 4" key="1">
    <citation type="submission" date="2017-06" db="EMBL/GenBank/DDBJ databases">
        <authorList>
            <person name="Kim H.J."/>
            <person name="Triplett B.A."/>
        </authorList>
    </citation>
    <scope>NUCLEOTIDE SEQUENCE [LARGE SCALE GENOMIC DNA]</scope>
    <source>
        <strain evidence="3 4">DSM 44715</strain>
    </source>
</reference>
<feature type="compositionally biased region" description="Low complexity" evidence="1">
    <location>
        <begin position="71"/>
        <end position="82"/>
    </location>
</feature>
<dbReference type="NCBIfam" id="TIGR02605">
    <property type="entry name" value="CxxC_CxxC_SSSS"/>
    <property type="match status" value="1"/>
</dbReference>
<evidence type="ECO:0000313" key="4">
    <source>
        <dbReference type="Proteomes" id="UP000198318"/>
    </source>
</evidence>
<feature type="region of interest" description="Disordered" evidence="1">
    <location>
        <begin position="57"/>
        <end position="94"/>
    </location>
</feature>
<dbReference type="AlphaFoldDB" id="A0A239P6N7"/>
<dbReference type="SMART" id="SM00834">
    <property type="entry name" value="CxxC_CXXC_SSSS"/>
    <property type="match status" value="1"/>
</dbReference>
<gene>
    <name evidence="3" type="ORF">SAMN05443665_107418</name>
</gene>
<dbReference type="Proteomes" id="UP000198318">
    <property type="component" value="Unassembled WGS sequence"/>
</dbReference>